<sequence length="402" mass="44126">MEPPPLHNIRVLELAGLAPGPYAGLLLADYGASVLRLDRPHPSAHTSSPPPPTPDLLTRRKTSIALSLKSPAGRALFLSLLSKIDILIDPYRPGVLESLSLAPALLMKHNPRLIVARMTGFRRTGKYAKMAGHDINYLAVSGALSLLGRKGEKPYAPGNILGDFAGGGHVLFTGIVMALLERTRTGHGQVVEANMVDGAAHLATFPRLGLKTPMWDRRRGKNVLDGGCPWYDTYETKDGGHMAVGALEPLFFRAFVKGLGLGEEEWLKKREKREEWDGMRRVFEERFKNRTRREWEQVFDGTDACVTPVLGMTELEKEGYDQRPLVTLRETPGYAVADGEQERDPAEGRGLGVEGDGWTGQALYPGEGGEDTLNQWTGWARGSHYDVADGGLVLKNMPKSKL</sequence>
<dbReference type="GO" id="GO:0003824">
    <property type="term" value="F:catalytic activity"/>
    <property type="evidence" value="ECO:0007669"/>
    <property type="project" value="InterPro"/>
</dbReference>
<dbReference type="Gene3D" id="3.30.1540.10">
    <property type="entry name" value="formyl-coa transferase, domain 3"/>
    <property type="match status" value="1"/>
</dbReference>
<feature type="compositionally biased region" description="Gly residues" evidence="2">
    <location>
        <begin position="349"/>
        <end position="358"/>
    </location>
</feature>
<keyword evidence="4" id="KW-1185">Reference proteome</keyword>
<dbReference type="PANTHER" id="PTHR48228:SF5">
    <property type="entry name" value="ALPHA-METHYLACYL-COA RACEMASE"/>
    <property type="match status" value="1"/>
</dbReference>
<dbReference type="EMBL" id="NHZQ01000334">
    <property type="protein sequence ID" value="PSK42669.1"/>
    <property type="molecule type" value="Genomic_DNA"/>
</dbReference>
<name>A0A2P7Z379_9PEZI</name>
<evidence type="ECO:0000313" key="4">
    <source>
        <dbReference type="Proteomes" id="UP000243723"/>
    </source>
</evidence>
<protein>
    <submittedName>
        <fullName evidence="3">Isopenicillin N epimerase component 2</fullName>
    </submittedName>
</protein>
<comment type="similarity">
    <text evidence="1">Belongs to the CoA-transferase III family.</text>
</comment>
<dbReference type="STRING" id="40998.A0A2P7Z379"/>
<dbReference type="SUPFAM" id="SSF89796">
    <property type="entry name" value="CoA-transferase family III (CaiB/BaiF)"/>
    <property type="match status" value="1"/>
</dbReference>
<feature type="region of interest" description="Disordered" evidence="2">
    <location>
        <begin position="340"/>
        <end position="370"/>
    </location>
</feature>
<gene>
    <name evidence="3" type="ORF">B9Z65_5591</name>
</gene>
<organism evidence="3 4">
    <name type="scientific">Elsinoe australis</name>
    <dbReference type="NCBI Taxonomy" id="40998"/>
    <lineage>
        <taxon>Eukaryota</taxon>
        <taxon>Fungi</taxon>
        <taxon>Dikarya</taxon>
        <taxon>Ascomycota</taxon>
        <taxon>Pezizomycotina</taxon>
        <taxon>Dothideomycetes</taxon>
        <taxon>Dothideomycetidae</taxon>
        <taxon>Myriangiales</taxon>
        <taxon>Elsinoaceae</taxon>
        <taxon>Elsinoe</taxon>
    </lineage>
</organism>
<dbReference type="AlphaFoldDB" id="A0A2P7Z379"/>
<evidence type="ECO:0000256" key="1">
    <source>
        <dbReference type="ARBA" id="ARBA00008383"/>
    </source>
</evidence>
<accession>A0A2P7Z379</accession>
<comment type="caution">
    <text evidence="3">The sequence shown here is derived from an EMBL/GenBank/DDBJ whole genome shotgun (WGS) entry which is preliminary data.</text>
</comment>
<dbReference type="Gene3D" id="3.40.50.10540">
    <property type="entry name" value="Crotonobetainyl-coa:carnitine coa-transferase, domain 1"/>
    <property type="match status" value="1"/>
</dbReference>
<evidence type="ECO:0000313" key="3">
    <source>
        <dbReference type="EMBL" id="PSK42669.1"/>
    </source>
</evidence>
<proteinExistence type="inferred from homology"/>
<dbReference type="InterPro" id="IPR050509">
    <property type="entry name" value="CoA-transferase_III"/>
</dbReference>
<dbReference type="Proteomes" id="UP000243723">
    <property type="component" value="Unassembled WGS sequence"/>
</dbReference>
<dbReference type="Pfam" id="PF02515">
    <property type="entry name" value="CoA_transf_3"/>
    <property type="match status" value="1"/>
</dbReference>
<dbReference type="InterPro" id="IPR003673">
    <property type="entry name" value="CoA-Trfase_fam_III"/>
</dbReference>
<evidence type="ECO:0000256" key="2">
    <source>
        <dbReference type="SAM" id="MobiDB-lite"/>
    </source>
</evidence>
<dbReference type="PANTHER" id="PTHR48228">
    <property type="entry name" value="SUCCINYL-COA--D-CITRAMALATE COA-TRANSFERASE"/>
    <property type="match status" value="1"/>
</dbReference>
<dbReference type="OrthoDB" id="16747at2759"/>
<dbReference type="InterPro" id="IPR023606">
    <property type="entry name" value="CoA-Trfase_III_dom_1_sf"/>
</dbReference>
<dbReference type="InterPro" id="IPR044855">
    <property type="entry name" value="CoA-Trfase_III_dom3_sf"/>
</dbReference>
<reference evidence="3 4" key="1">
    <citation type="submission" date="2017-05" db="EMBL/GenBank/DDBJ databases">
        <title>Draft genome sequence of Elsinoe australis.</title>
        <authorList>
            <person name="Cheng Q."/>
        </authorList>
    </citation>
    <scope>NUCLEOTIDE SEQUENCE [LARGE SCALE GENOMIC DNA]</scope>
    <source>
        <strain evidence="3 4">NL1</strain>
    </source>
</reference>